<evidence type="ECO:0000313" key="13">
    <source>
        <dbReference type="Proteomes" id="UP000190102"/>
    </source>
</evidence>
<keyword evidence="5" id="KW-1003">Cell membrane</keyword>
<dbReference type="AlphaFoldDB" id="A0A1T4RQ86"/>
<evidence type="ECO:0000256" key="5">
    <source>
        <dbReference type="ARBA" id="ARBA00022475"/>
    </source>
</evidence>
<accession>A0A1T4RQ86</accession>
<dbReference type="NCBIfam" id="TIGR00739">
    <property type="entry name" value="yajC"/>
    <property type="match status" value="1"/>
</dbReference>
<keyword evidence="9" id="KW-0811">Translocation</keyword>
<dbReference type="PRINTS" id="PR01853">
    <property type="entry name" value="YAJCTRNLCASE"/>
</dbReference>
<dbReference type="Pfam" id="PF02699">
    <property type="entry name" value="YajC"/>
    <property type="match status" value="1"/>
</dbReference>
<keyword evidence="8 11" id="KW-1133">Transmembrane helix</keyword>
<gene>
    <name evidence="12" type="ORF">SAMN02745119_03010</name>
</gene>
<dbReference type="EMBL" id="FUWR01000023">
    <property type="protein sequence ID" value="SKA18113.1"/>
    <property type="molecule type" value="Genomic_DNA"/>
</dbReference>
<dbReference type="GO" id="GO:0015031">
    <property type="term" value="P:protein transport"/>
    <property type="evidence" value="ECO:0007669"/>
    <property type="project" value="UniProtKB-KW"/>
</dbReference>
<keyword evidence="13" id="KW-1185">Reference proteome</keyword>
<evidence type="ECO:0000256" key="11">
    <source>
        <dbReference type="SAM" id="Phobius"/>
    </source>
</evidence>
<keyword evidence="6 11" id="KW-0812">Transmembrane</keyword>
<evidence type="ECO:0000256" key="1">
    <source>
        <dbReference type="ARBA" id="ARBA00004162"/>
    </source>
</evidence>
<proteinExistence type="inferred from homology"/>
<reference evidence="13" key="1">
    <citation type="submission" date="2017-02" db="EMBL/GenBank/DDBJ databases">
        <authorList>
            <person name="Varghese N."/>
            <person name="Submissions S."/>
        </authorList>
    </citation>
    <scope>NUCLEOTIDE SEQUENCE [LARGE SCALE GENOMIC DNA]</scope>
    <source>
        <strain evidence="13">ATCC BAA-34</strain>
    </source>
</reference>
<evidence type="ECO:0000256" key="8">
    <source>
        <dbReference type="ARBA" id="ARBA00022989"/>
    </source>
</evidence>
<dbReference type="InterPro" id="IPR003849">
    <property type="entry name" value="Preprotein_translocase_YajC"/>
</dbReference>
<dbReference type="Proteomes" id="UP000190102">
    <property type="component" value="Unassembled WGS sequence"/>
</dbReference>
<organism evidence="12 13">
    <name type="scientific">Trichlorobacter thiogenes</name>
    <dbReference type="NCBI Taxonomy" id="115783"/>
    <lineage>
        <taxon>Bacteria</taxon>
        <taxon>Pseudomonadati</taxon>
        <taxon>Thermodesulfobacteriota</taxon>
        <taxon>Desulfuromonadia</taxon>
        <taxon>Geobacterales</taxon>
        <taxon>Geobacteraceae</taxon>
        <taxon>Trichlorobacter</taxon>
    </lineage>
</organism>
<evidence type="ECO:0000256" key="10">
    <source>
        <dbReference type="ARBA" id="ARBA00023136"/>
    </source>
</evidence>
<sequence>MMMSMFGVAYAMAPPAGGAGAAAGGPAQLLGTFGPLVAMFAIFYFLLIRPQQKKAKEHKAMIDALKVGDSVKTAAGIHGKVTAVEDQVVTLEIATGVKIKIDKPFVTTVVK</sequence>
<dbReference type="GO" id="GO:0005886">
    <property type="term" value="C:plasma membrane"/>
    <property type="evidence" value="ECO:0007669"/>
    <property type="project" value="UniProtKB-SubCell"/>
</dbReference>
<evidence type="ECO:0000256" key="7">
    <source>
        <dbReference type="ARBA" id="ARBA00022927"/>
    </source>
</evidence>
<dbReference type="PANTHER" id="PTHR33909">
    <property type="entry name" value="SEC TRANSLOCON ACCESSORY COMPLEX SUBUNIT YAJC"/>
    <property type="match status" value="1"/>
</dbReference>
<keyword evidence="10 11" id="KW-0472">Membrane</keyword>
<name>A0A1T4RQ86_9BACT</name>
<comment type="similarity">
    <text evidence="2">Belongs to the YajC family.</text>
</comment>
<evidence type="ECO:0000256" key="6">
    <source>
        <dbReference type="ARBA" id="ARBA00022692"/>
    </source>
</evidence>
<evidence type="ECO:0000256" key="9">
    <source>
        <dbReference type="ARBA" id="ARBA00023010"/>
    </source>
</evidence>
<comment type="subcellular location">
    <subcellularLocation>
        <location evidence="1">Cell membrane</location>
        <topology evidence="1">Single-pass membrane protein</topology>
    </subcellularLocation>
</comment>
<evidence type="ECO:0000256" key="3">
    <source>
        <dbReference type="ARBA" id="ARBA00014962"/>
    </source>
</evidence>
<evidence type="ECO:0000313" key="12">
    <source>
        <dbReference type="EMBL" id="SKA18113.1"/>
    </source>
</evidence>
<dbReference type="STRING" id="115783.SAMN02745119_03010"/>
<feature type="transmembrane region" description="Helical" evidence="11">
    <location>
        <begin position="28"/>
        <end position="47"/>
    </location>
</feature>
<keyword evidence="4" id="KW-0813">Transport</keyword>
<keyword evidence="7" id="KW-0653">Protein transport</keyword>
<evidence type="ECO:0000256" key="4">
    <source>
        <dbReference type="ARBA" id="ARBA00022448"/>
    </source>
</evidence>
<protein>
    <recommendedName>
        <fullName evidence="3">Sec translocon accessory complex subunit YajC</fullName>
    </recommendedName>
</protein>
<dbReference type="PANTHER" id="PTHR33909:SF1">
    <property type="entry name" value="SEC TRANSLOCON ACCESSORY COMPLEX SUBUNIT YAJC"/>
    <property type="match status" value="1"/>
</dbReference>
<dbReference type="SMART" id="SM01323">
    <property type="entry name" value="YajC"/>
    <property type="match status" value="1"/>
</dbReference>
<evidence type="ECO:0000256" key="2">
    <source>
        <dbReference type="ARBA" id="ARBA00006742"/>
    </source>
</evidence>